<sequence length="220" mass="23627">MKKIIPPAELTFPSEITTVIFDLDGTLFDSMGVWAQIDIDFLGKRGLTPPPDYMEAITPLGFRATAEYTIQRFHLNETPEALMEEWHQMAVEAYTHHVPLKPQAKPLLERLKASGYRLGITSASSKELALPCLNRHGITGLFDSIVTAGTDGPGKNDPGIWRISAARLGVPANQCAVLDDVAAALSAAEVAGMLPVGVLDIHSGGHQAVSDAAKMLTTLD</sequence>
<gene>
    <name evidence="1" type="ORF">IAC43_03810</name>
</gene>
<dbReference type="Gene3D" id="3.40.50.1000">
    <property type="entry name" value="HAD superfamily/HAD-like"/>
    <property type="match status" value="1"/>
</dbReference>
<dbReference type="NCBIfam" id="TIGR01509">
    <property type="entry name" value="HAD-SF-IA-v3"/>
    <property type="match status" value="1"/>
</dbReference>
<dbReference type="GO" id="GO:0006281">
    <property type="term" value="P:DNA repair"/>
    <property type="evidence" value="ECO:0007669"/>
    <property type="project" value="TreeGrafter"/>
</dbReference>
<organism evidence="1 2">
    <name type="scientific">Candidatus Faecivivens stercoripullorum</name>
    <dbReference type="NCBI Taxonomy" id="2840805"/>
    <lineage>
        <taxon>Bacteria</taxon>
        <taxon>Bacillati</taxon>
        <taxon>Bacillota</taxon>
        <taxon>Clostridia</taxon>
        <taxon>Eubacteriales</taxon>
        <taxon>Oscillospiraceae</taxon>
        <taxon>Oscillospiraceae incertae sedis</taxon>
        <taxon>Candidatus Faecivivens</taxon>
    </lineage>
</organism>
<dbReference type="CDD" id="cd07505">
    <property type="entry name" value="HAD_BPGM-like"/>
    <property type="match status" value="1"/>
</dbReference>
<dbReference type="PANTHER" id="PTHR43434">
    <property type="entry name" value="PHOSPHOGLYCOLATE PHOSPHATASE"/>
    <property type="match status" value="1"/>
</dbReference>
<dbReference type="SFLD" id="SFLDG01129">
    <property type="entry name" value="C1.5:_HAD__Beta-PGM__Phosphata"/>
    <property type="match status" value="1"/>
</dbReference>
<dbReference type="InterPro" id="IPR050155">
    <property type="entry name" value="HAD-like_hydrolase_sf"/>
</dbReference>
<proteinExistence type="predicted"/>
<reference evidence="1" key="2">
    <citation type="journal article" date="2021" name="PeerJ">
        <title>Extensive microbial diversity within the chicken gut microbiome revealed by metagenomics and culture.</title>
        <authorList>
            <person name="Gilroy R."/>
            <person name="Ravi A."/>
            <person name="Getino M."/>
            <person name="Pursley I."/>
            <person name="Horton D.L."/>
            <person name="Alikhan N.F."/>
            <person name="Baker D."/>
            <person name="Gharbi K."/>
            <person name="Hall N."/>
            <person name="Watson M."/>
            <person name="Adriaenssens E.M."/>
            <person name="Foster-Nyarko E."/>
            <person name="Jarju S."/>
            <person name="Secka A."/>
            <person name="Antonio M."/>
            <person name="Oren A."/>
            <person name="Chaudhuri R.R."/>
            <person name="La Ragione R."/>
            <person name="Hildebrand F."/>
            <person name="Pallen M.J."/>
        </authorList>
    </citation>
    <scope>NUCLEOTIDE SEQUENCE</scope>
    <source>
        <strain evidence="1">ChiBcec7-5410</strain>
    </source>
</reference>
<dbReference type="AlphaFoldDB" id="A0A9D1KSL8"/>
<dbReference type="PRINTS" id="PR00413">
    <property type="entry name" value="HADHALOGNASE"/>
</dbReference>
<dbReference type="InterPro" id="IPR023214">
    <property type="entry name" value="HAD_sf"/>
</dbReference>
<protein>
    <submittedName>
        <fullName evidence="1">HAD family phosphatase</fullName>
    </submittedName>
</protein>
<name>A0A9D1KSL8_9FIRM</name>
<reference evidence="1" key="1">
    <citation type="submission" date="2020-10" db="EMBL/GenBank/DDBJ databases">
        <authorList>
            <person name="Gilroy R."/>
        </authorList>
    </citation>
    <scope>NUCLEOTIDE SEQUENCE</scope>
    <source>
        <strain evidence="1">ChiBcec7-5410</strain>
    </source>
</reference>
<dbReference type="GO" id="GO:0005829">
    <property type="term" value="C:cytosol"/>
    <property type="evidence" value="ECO:0007669"/>
    <property type="project" value="TreeGrafter"/>
</dbReference>
<dbReference type="PANTHER" id="PTHR43434:SF1">
    <property type="entry name" value="PHOSPHOGLYCOLATE PHOSPHATASE"/>
    <property type="match status" value="1"/>
</dbReference>
<dbReference type="InterPro" id="IPR023198">
    <property type="entry name" value="PGP-like_dom2"/>
</dbReference>
<evidence type="ECO:0000313" key="1">
    <source>
        <dbReference type="EMBL" id="HIT94287.1"/>
    </source>
</evidence>
<evidence type="ECO:0000313" key="2">
    <source>
        <dbReference type="Proteomes" id="UP000824160"/>
    </source>
</evidence>
<comment type="caution">
    <text evidence="1">The sequence shown here is derived from an EMBL/GenBank/DDBJ whole genome shotgun (WGS) entry which is preliminary data.</text>
</comment>
<dbReference type="Gene3D" id="1.10.150.240">
    <property type="entry name" value="Putative phosphatase, domain 2"/>
    <property type="match status" value="1"/>
</dbReference>
<dbReference type="GO" id="GO:0008967">
    <property type="term" value="F:phosphoglycolate phosphatase activity"/>
    <property type="evidence" value="ECO:0007669"/>
    <property type="project" value="TreeGrafter"/>
</dbReference>
<dbReference type="EMBL" id="DVLW01000105">
    <property type="protein sequence ID" value="HIT94287.1"/>
    <property type="molecule type" value="Genomic_DNA"/>
</dbReference>
<dbReference type="InterPro" id="IPR006439">
    <property type="entry name" value="HAD-SF_hydro_IA"/>
</dbReference>
<dbReference type="InterPro" id="IPR036412">
    <property type="entry name" value="HAD-like_sf"/>
</dbReference>
<dbReference type="Proteomes" id="UP000824160">
    <property type="component" value="Unassembled WGS sequence"/>
</dbReference>
<accession>A0A9D1KSL8</accession>
<dbReference type="SUPFAM" id="SSF56784">
    <property type="entry name" value="HAD-like"/>
    <property type="match status" value="1"/>
</dbReference>
<dbReference type="SFLD" id="SFLDS00003">
    <property type="entry name" value="Haloacid_Dehalogenase"/>
    <property type="match status" value="1"/>
</dbReference>
<dbReference type="Pfam" id="PF00702">
    <property type="entry name" value="Hydrolase"/>
    <property type="match status" value="1"/>
</dbReference>